<dbReference type="GO" id="GO:0006952">
    <property type="term" value="P:defense response"/>
    <property type="evidence" value="ECO:0007669"/>
    <property type="project" value="UniProtKB-KW"/>
</dbReference>
<evidence type="ECO:0000256" key="9">
    <source>
        <dbReference type="SAM" id="SignalP"/>
    </source>
</evidence>
<keyword evidence="3 8" id="KW-0812">Transmembrane</keyword>
<dbReference type="PANTHER" id="PTHR31942">
    <property type="entry name" value="MLO-LIKE PROTEIN 1"/>
    <property type="match status" value="1"/>
</dbReference>
<evidence type="ECO:0000256" key="1">
    <source>
        <dbReference type="ARBA" id="ARBA00004141"/>
    </source>
</evidence>
<name>A0A2G2W587_CAPBA</name>
<feature type="non-terminal residue" evidence="10">
    <location>
        <position position="1"/>
    </location>
</feature>
<gene>
    <name evidence="10" type="ORF">CQW23_19228</name>
</gene>
<feature type="signal peptide" evidence="9">
    <location>
        <begin position="1"/>
        <end position="15"/>
    </location>
</feature>
<reference evidence="11" key="2">
    <citation type="journal article" date="2017" name="J. Anim. Genet.">
        <title>Multiple reference genome sequences of hot pepper reveal the massive evolution of plant disease resistance genes by retroduplication.</title>
        <authorList>
            <person name="Kim S."/>
            <person name="Park J."/>
            <person name="Yeom S.-I."/>
            <person name="Kim Y.-M."/>
            <person name="Seo E."/>
            <person name="Kim K.-T."/>
            <person name="Kim M.-S."/>
            <person name="Lee J.M."/>
            <person name="Cheong K."/>
            <person name="Shin H.-S."/>
            <person name="Kim S.-B."/>
            <person name="Han K."/>
            <person name="Lee J."/>
            <person name="Park M."/>
            <person name="Lee H.-A."/>
            <person name="Lee H.-Y."/>
            <person name="Lee Y."/>
            <person name="Oh S."/>
            <person name="Lee J.H."/>
            <person name="Choi E."/>
            <person name="Choi E."/>
            <person name="Lee S.E."/>
            <person name="Jeon J."/>
            <person name="Kim H."/>
            <person name="Choi G."/>
            <person name="Song H."/>
            <person name="Lee J."/>
            <person name="Lee S.-C."/>
            <person name="Kwon J.-K."/>
            <person name="Lee H.-Y."/>
            <person name="Koo N."/>
            <person name="Hong Y."/>
            <person name="Kim R.W."/>
            <person name="Kang W.-H."/>
            <person name="Huh J.H."/>
            <person name="Kang B.-C."/>
            <person name="Yang T.-J."/>
            <person name="Lee Y.-H."/>
            <person name="Bennetzen J.L."/>
            <person name="Choi D."/>
        </authorList>
    </citation>
    <scope>NUCLEOTIDE SEQUENCE [LARGE SCALE GENOMIC DNA]</scope>
    <source>
        <strain evidence="11">cv. PBC81</strain>
    </source>
</reference>
<sequence>LMLLGFISLLLTVSQDRILKICISKNLTNHWLPCKKDNDAKETVHFLINFFSLVLGGRCLLVGSANSGYYGAKDKAPLLSLTALHHLHTFIFVLAVSHVTLSALTILFGGLKIRQWKSWEEYNPEEAFFVKQFFGSVTKLDYTTLRLGFIMIHCKGNPKFNFHKYMIRVLEADFKKVVRIRRRLLQSLVGHRLWHRWRLCYGILDSETKGFCIGGAYAMALLDQRLWHRRRLCYGILESEAKGHSIGLALFIA</sequence>
<keyword evidence="11" id="KW-1185">Reference proteome</keyword>
<evidence type="ECO:0000256" key="4">
    <source>
        <dbReference type="ARBA" id="ARBA00022821"/>
    </source>
</evidence>
<evidence type="ECO:0000313" key="10">
    <source>
        <dbReference type="EMBL" id="PHT40374.1"/>
    </source>
</evidence>
<comment type="caution">
    <text evidence="10">The sequence shown here is derived from an EMBL/GenBank/DDBJ whole genome shotgun (WGS) entry which is preliminary data.</text>
</comment>
<evidence type="ECO:0000256" key="6">
    <source>
        <dbReference type="ARBA" id="ARBA00023136"/>
    </source>
</evidence>
<dbReference type="AlphaFoldDB" id="A0A2G2W587"/>
<dbReference type="EMBL" id="MLFT02000008">
    <property type="protein sequence ID" value="PHT40374.1"/>
    <property type="molecule type" value="Genomic_DNA"/>
</dbReference>
<evidence type="ECO:0000256" key="3">
    <source>
        <dbReference type="ARBA" id="ARBA00022692"/>
    </source>
</evidence>
<dbReference type="PANTHER" id="PTHR31942:SF74">
    <property type="entry name" value="MLO-LIKE PROTEIN 15"/>
    <property type="match status" value="1"/>
</dbReference>
<dbReference type="Pfam" id="PF03094">
    <property type="entry name" value="Mlo"/>
    <property type="match status" value="2"/>
</dbReference>
<keyword evidence="5 8" id="KW-1133">Transmembrane helix</keyword>
<dbReference type="STRING" id="33114.A0A2G2W587"/>
<dbReference type="Proteomes" id="UP000224567">
    <property type="component" value="Unassembled WGS sequence"/>
</dbReference>
<evidence type="ECO:0000313" key="11">
    <source>
        <dbReference type="Proteomes" id="UP000224567"/>
    </source>
</evidence>
<dbReference type="OrthoDB" id="1742187at2759"/>
<protein>
    <submittedName>
        <fullName evidence="10">Uncharacterized protein</fullName>
    </submittedName>
</protein>
<comment type="similarity">
    <text evidence="2">Belongs to the MLO family.</text>
</comment>
<evidence type="ECO:0000256" key="7">
    <source>
        <dbReference type="ARBA" id="ARBA00023265"/>
    </source>
</evidence>
<accession>A0A2G2W587</accession>
<proteinExistence type="inferred from homology"/>
<evidence type="ECO:0000256" key="8">
    <source>
        <dbReference type="SAM" id="Phobius"/>
    </source>
</evidence>
<feature type="transmembrane region" description="Helical" evidence="8">
    <location>
        <begin position="87"/>
        <end position="108"/>
    </location>
</feature>
<dbReference type="GO" id="GO:0016020">
    <property type="term" value="C:membrane"/>
    <property type="evidence" value="ECO:0007669"/>
    <property type="project" value="UniProtKB-SubCell"/>
</dbReference>
<dbReference type="InterPro" id="IPR004326">
    <property type="entry name" value="Mlo"/>
</dbReference>
<organism evidence="10 11">
    <name type="scientific">Capsicum baccatum</name>
    <name type="common">Peruvian pepper</name>
    <dbReference type="NCBI Taxonomy" id="33114"/>
    <lineage>
        <taxon>Eukaryota</taxon>
        <taxon>Viridiplantae</taxon>
        <taxon>Streptophyta</taxon>
        <taxon>Embryophyta</taxon>
        <taxon>Tracheophyta</taxon>
        <taxon>Spermatophyta</taxon>
        <taxon>Magnoliopsida</taxon>
        <taxon>eudicotyledons</taxon>
        <taxon>Gunneridae</taxon>
        <taxon>Pentapetalae</taxon>
        <taxon>asterids</taxon>
        <taxon>lamiids</taxon>
        <taxon>Solanales</taxon>
        <taxon>Solanaceae</taxon>
        <taxon>Solanoideae</taxon>
        <taxon>Capsiceae</taxon>
        <taxon>Capsicum</taxon>
    </lineage>
</organism>
<keyword evidence="6 8" id="KW-0472">Membrane</keyword>
<keyword evidence="7" id="KW-0568">Pathogenesis-related protein</keyword>
<feature type="chain" id="PRO_5013599114" evidence="9">
    <location>
        <begin position="16"/>
        <end position="253"/>
    </location>
</feature>
<evidence type="ECO:0000256" key="2">
    <source>
        <dbReference type="ARBA" id="ARBA00006574"/>
    </source>
</evidence>
<comment type="subcellular location">
    <subcellularLocation>
        <location evidence="1">Membrane</location>
        <topology evidence="1">Multi-pass membrane protein</topology>
    </subcellularLocation>
</comment>
<keyword evidence="9" id="KW-0732">Signal</keyword>
<reference evidence="10 11" key="1">
    <citation type="journal article" date="2017" name="Genome Biol.">
        <title>New reference genome sequences of hot pepper reveal the massive evolution of plant disease-resistance genes by retroduplication.</title>
        <authorList>
            <person name="Kim S."/>
            <person name="Park J."/>
            <person name="Yeom S.I."/>
            <person name="Kim Y.M."/>
            <person name="Seo E."/>
            <person name="Kim K.T."/>
            <person name="Kim M.S."/>
            <person name="Lee J.M."/>
            <person name="Cheong K."/>
            <person name="Shin H.S."/>
            <person name="Kim S.B."/>
            <person name="Han K."/>
            <person name="Lee J."/>
            <person name="Park M."/>
            <person name="Lee H.A."/>
            <person name="Lee H.Y."/>
            <person name="Lee Y."/>
            <person name="Oh S."/>
            <person name="Lee J.H."/>
            <person name="Choi E."/>
            <person name="Choi E."/>
            <person name="Lee S.E."/>
            <person name="Jeon J."/>
            <person name="Kim H."/>
            <person name="Choi G."/>
            <person name="Song H."/>
            <person name="Lee J."/>
            <person name="Lee S.C."/>
            <person name="Kwon J.K."/>
            <person name="Lee H.Y."/>
            <person name="Koo N."/>
            <person name="Hong Y."/>
            <person name="Kim R.W."/>
            <person name="Kang W.H."/>
            <person name="Huh J.H."/>
            <person name="Kang B.C."/>
            <person name="Yang T.J."/>
            <person name="Lee Y.H."/>
            <person name="Bennetzen J.L."/>
            <person name="Choi D."/>
        </authorList>
    </citation>
    <scope>NUCLEOTIDE SEQUENCE [LARGE SCALE GENOMIC DNA]</scope>
    <source>
        <strain evidence="11">cv. PBC81</strain>
    </source>
</reference>
<keyword evidence="4" id="KW-0611">Plant defense</keyword>
<evidence type="ECO:0000256" key="5">
    <source>
        <dbReference type="ARBA" id="ARBA00022989"/>
    </source>
</evidence>